<reference evidence="2" key="1">
    <citation type="submission" date="2020-05" db="EMBL/GenBank/DDBJ databases">
        <authorList>
            <person name="Chiriac C."/>
            <person name="Salcher M."/>
            <person name="Ghai R."/>
            <person name="Kavagutti S V."/>
        </authorList>
    </citation>
    <scope>NUCLEOTIDE SEQUENCE</scope>
</reference>
<sequence>MYLTNKYTRWYYNIITRAQERSITGYTERHHIIPRSLGGGNTKSNLVNLTAREHFICHWLLTKFTDGNNKEKMIYALHRMQGQNKYHNRYETKITARVYEHVRIQHAQIHSKNMKGCVAWNKGLTKETSESVAKMGQKSDNFVPWNKGILAPSISAGKTGKKRKPFTDTWLSNMSKANAGQIPWNKGIKGKPLPKNVCRLLDKKEMNISHYVRWSKKNIV</sequence>
<name>A0A6J7WHH9_9CAUD</name>
<feature type="domain" description="HNH nuclease" evidence="1">
    <location>
        <begin position="6"/>
        <end position="55"/>
    </location>
</feature>
<dbReference type="SMART" id="SM00507">
    <property type="entry name" value="HNHc"/>
    <property type="match status" value="1"/>
</dbReference>
<evidence type="ECO:0000313" key="2">
    <source>
        <dbReference type="EMBL" id="CAB5214655.1"/>
    </source>
</evidence>
<evidence type="ECO:0000259" key="1">
    <source>
        <dbReference type="SMART" id="SM00507"/>
    </source>
</evidence>
<proteinExistence type="predicted"/>
<dbReference type="CDD" id="cd00085">
    <property type="entry name" value="HNHc"/>
    <property type="match status" value="1"/>
</dbReference>
<accession>A0A6J7WHH9</accession>
<dbReference type="InterPro" id="IPR003615">
    <property type="entry name" value="HNH_nuc"/>
</dbReference>
<gene>
    <name evidence="2" type="ORF">UFOVP190_206</name>
</gene>
<dbReference type="EMBL" id="LR798243">
    <property type="protein sequence ID" value="CAB5214655.1"/>
    <property type="molecule type" value="Genomic_DNA"/>
</dbReference>
<protein>
    <submittedName>
        <fullName evidence="2">HNHc domain containing protein</fullName>
    </submittedName>
</protein>
<organism evidence="2">
    <name type="scientific">uncultured Caudovirales phage</name>
    <dbReference type="NCBI Taxonomy" id="2100421"/>
    <lineage>
        <taxon>Viruses</taxon>
        <taxon>Duplodnaviria</taxon>
        <taxon>Heunggongvirae</taxon>
        <taxon>Uroviricota</taxon>
        <taxon>Caudoviricetes</taxon>
        <taxon>Peduoviridae</taxon>
        <taxon>Maltschvirus</taxon>
        <taxon>Maltschvirus maltsch</taxon>
    </lineage>
</organism>